<organism evidence="4 5">
    <name type="scientific">Caulifigura coniformis</name>
    <dbReference type="NCBI Taxonomy" id="2527983"/>
    <lineage>
        <taxon>Bacteria</taxon>
        <taxon>Pseudomonadati</taxon>
        <taxon>Planctomycetota</taxon>
        <taxon>Planctomycetia</taxon>
        <taxon>Planctomycetales</taxon>
        <taxon>Planctomycetaceae</taxon>
        <taxon>Caulifigura</taxon>
    </lineage>
</organism>
<dbReference type="CDD" id="cd04301">
    <property type="entry name" value="NAT_SF"/>
    <property type="match status" value="2"/>
</dbReference>
<feature type="domain" description="N-acetyltransferase" evidence="3">
    <location>
        <begin position="2"/>
        <end position="190"/>
    </location>
</feature>
<evidence type="ECO:0000313" key="4">
    <source>
        <dbReference type="EMBL" id="QDT57347.1"/>
    </source>
</evidence>
<reference evidence="4 5" key="1">
    <citation type="submission" date="2019-02" db="EMBL/GenBank/DDBJ databases">
        <title>Deep-cultivation of Planctomycetes and their phenomic and genomic characterization uncovers novel biology.</title>
        <authorList>
            <person name="Wiegand S."/>
            <person name="Jogler M."/>
            <person name="Boedeker C."/>
            <person name="Pinto D."/>
            <person name="Vollmers J."/>
            <person name="Rivas-Marin E."/>
            <person name="Kohn T."/>
            <person name="Peeters S.H."/>
            <person name="Heuer A."/>
            <person name="Rast P."/>
            <person name="Oberbeckmann S."/>
            <person name="Bunk B."/>
            <person name="Jeske O."/>
            <person name="Meyerdierks A."/>
            <person name="Storesund J.E."/>
            <person name="Kallscheuer N."/>
            <person name="Luecker S."/>
            <person name="Lage O.M."/>
            <person name="Pohl T."/>
            <person name="Merkel B.J."/>
            <person name="Hornburger P."/>
            <person name="Mueller R.-W."/>
            <person name="Bruemmer F."/>
            <person name="Labrenz M."/>
            <person name="Spormann A.M."/>
            <person name="Op den Camp H."/>
            <person name="Overmann J."/>
            <person name="Amann R."/>
            <person name="Jetten M.S.M."/>
            <person name="Mascher T."/>
            <person name="Medema M.H."/>
            <person name="Devos D.P."/>
            <person name="Kaster A.-K."/>
            <person name="Ovreas L."/>
            <person name="Rohde M."/>
            <person name="Galperin M.Y."/>
            <person name="Jogler C."/>
        </authorList>
    </citation>
    <scope>NUCLEOTIDE SEQUENCE [LARGE SCALE GENOMIC DNA]</scope>
    <source>
        <strain evidence="4 5">Pan44</strain>
    </source>
</reference>
<evidence type="ECO:0000256" key="1">
    <source>
        <dbReference type="ARBA" id="ARBA00022679"/>
    </source>
</evidence>
<dbReference type="InterPro" id="IPR000182">
    <property type="entry name" value="GNAT_dom"/>
</dbReference>
<proteinExistence type="predicted"/>
<dbReference type="OrthoDB" id="241885at2"/>
<evidence type="ECO:0000313" key="5">
    <source>
        <dbReference type="Proteomes" id="UP000315700"/>
    </source>
</evidence>
<name>A0A517SMJ4_9PLAN</name>
<dbReference type="PANTHER" id="PTHR43877">
    <property type="entry name" value="AMINOALKYLPHOSPHONATE N-ACETYLTRANSFERASE-RELATED-RELATED"/>
    <property type="match status" value="1"/>
</dbReference>
<dbReference type="InterPro" id="IPR016181">
    <property type="entry name" value="Acyl_CoA_acyltransferase"/>
</dbReference>
<keyword evidence="1 4" id="KW-0808">Transferase</keyword>
<feature type="domain" description="N-acetyltransferase" evidence="3">
    <location>
        <begin position="232"/>
        <end position="319"/>
    </location>
</feature>
<dbReference type="SUPFAM" id="SSF55729">
    <property type="entry name" value="Acyl-CoA N-acyltransferases (Nat)"/>
    <property type="match status" value="2"/>
</dbReference>
<dbReference type="PROSITE" id="PS51186">
    <property type="entry name" value="GNAT"/>
    <property type="match status" value="2"/>
</dbReference>
<dbReference type="KEGG" id="ccos:Pan44_54150"/>
<sequence>MLSYRTFQNADPPRILQLWGDSGLGRAAIQSRSTEPFEISNYAQPYFDPQGLILACDGDRVVGMAHGGFGTKADQSGLDQSVGVICAVVVHPEYRRRGIGRELVSRVEEYLRQRGSETLYAGPSLMNDPFYFGLYGGSRPSGFFESDPLAMPFLTAVGYEAVEKHGIFIREMLSGKDPTSAKVVMNRRQTYLEVSEKPQRPTWWWFTRFGRLDCLQYQLKFKKSQETVAVLTAVGLDQYIPVWNQRAIGLVDLVVTAEYRGQGFGMTLLIEVIRQLRQDLAGCAEIHSPETNESAMRAVSGAGFERVDTGIVYRRRESP</sequence>
<gene>
    <name evidence="4" type="ORF">Pan44_54150</name>
</gene>
<dbReference type="Pfam" id="PF00583">
    <property type="entry name" value="Acetyltransf_1"/>
    <property type="match status" value="2"/>
</dbReference>
<keyword evidence="5" id="KW-1185">Reference proteome</keyword>
<keyword evidence="2" id="KW-0012">Acyltransferase</keyword>
<dbReference type="RefSeq" id="WP_145034699.1">
    <property type="nucleotide sequence ID" value="NZ_CP036271.1"/>
</dbReference>
<dbReference type="InterPro" id="IPR050832">
    <property type="entry name" value="Bact_Acetyltransf"/>
</dbReference>
<dbReference type="PANTHER" id="PTHR43877:SF1">
    <property type="entry name" value="ACETYLTRANSFERASE"/>
    <property type="match status" value="1"/>
</dbReference>
<dbReference type="EMBL" id="CP036271">
    <property type="protein sequence ID" value="QDT57347.1"/>
    <property type="molecule type" value="Genomic_DNA"/>
</dbReference>
<dbReference type="AlphaFoldDB" id="A0A517SMJ4"/>
<dbReference type="InParanoid" id="A0A517SMJ4"/>
<protein>
    <submittedName>
        <fullName evidence="4">Putative acetyltransferase</fullName>
    </submittedName>
</protein>
<dbReference type="Proteomes" id="UP000315700">
    <property type="component" value="Chromosome"/>
</dbReference>
<evidence type="ECO:0000259" key="3">
    <source>
        <dbReference type="PROSITE" id="PS51186"/>
    </source>
</evidence>
<dbReference type="Gene3D" id="3.40.630.30">
    <property type="match status" value="2"/>
</dbReference>
<accession>A0A517SMJ4</accession>
<dbReference type="GO" id="GO:0016747">
    <property type="term" value="F:acyltransferase activity, transferring groups other than amino-acyl groups"/>
    <property type="evidence" value="ECO:0007669"/>
    <property type="project" value="InterPro"/>
</dbReference>
<evidence type="ECO:0000256" key="2">
    <source>
        <dbReference type="ARBA" id="ARBA00023315"/>
    </source>
</evidence>